<keyword evidence="1" id="KW-0812">Transmembrane</keyword>
<dbReference type="EMBL" id="RAPN01000001">
    <property type="protein sequence ID" value="RKD90192.1"/>
    <property type="molecule type" value="Genomic_DNA"/>
</dbReference>
<sequence length="152" mass="18348">MHNKIESEYTRDLALVRTYNKKTYLKALVSCAIAVAVYCLVAYLRYDFSWAILIWIVVIQALMIFSYADIYQLIDLAWDDKESSLTFTYYNLVDKIVTEKFDKKDIEKLKMQEWRKQLVIDFVDNRRIRLNYSKNQELMLLNQRFDIKFNSR</sequence>
<keyword evidence="1" id="KW-1133">Transmembrane helix</keyword>
<accession>A0A419W412</accession>
<dbReference type="Proteomes" id="UP000283387">
    <property type="component" value="Unassembled WGS sequence"/>
</dbReference>
<organism evidence="2 3">
    <name type="scientific">Mangrovibacterium diazotrophicum</name>
    <dbReference type="NCBI Taxonomy" id="1261403"/>
    <lineage>
        <taxon>Bacteria</taxon>
        <taxon>Pseudomonadati</taxon>
        <taxon>Bacteroidota</taxon>
        <taxon>Bacteroidia</taxon>
        <taxon>Marinilabiliales</taxon>
        <taxon>Prolixibacteraceae</taxon>
        <taxon>Mangrovibacterium</taxon>
    </lineage>
</organism>
<comment type="caution">
    <text evidence="2">The sequence shown here is derived from an EMBL/GenBank/DDBJ whole genome shotgun (WGS) entry which is preliminary data.</text>
</comment>
<feature type="transmembrane region" description="Helical" evidence="1">
    <location>
        <begin position="24"/>
        <end position="44"/>
    </location>
</feature>
<feature type="transmembrane region" description="Helical" evidence="1">
    <location>
        <begin position="50"/>
        <end position="68"/>
    </location>
</feature>
<evidence type="ECO:0000313" key="3">
    <source>
        <dbReference type="Proteomes" id="UP000283387"/>
    </source>
</evidence>
<reference evidence="2 3" key="1">
    <citation type="submission" date="2018-09" db="EMBL/GenBank/DDBJ databases">
        <title>Genomic Encyclopedia of Archaeal and Bacterial Type Strains, Phase II (KMG-II): from individual species to whole genera.</title>
        <authorList>
            <person name="Goeker M."/>
        </authorList>
    </citation>
    <scope>NUCLEOTIDE SEQUENCE [LARGE SCALE GENOMIC DNA]</scope>
    <source>
        <strain evidence="2 3">DSM 27148</strain>
    </source>
</reference>
<protein>
    <submittedName>
        <fullName evidence="2">Uncharacterized protein</fullName>
    </submittedName>
</protein>
<dbReference type="RefSeq" id="WP_120271613.1">
    <property type="nucleotide sequence ID" value="NZ_RAPN01000001.1"/>
</dbReference>
<keyword evidence="3" id="KW-1185">Reference proteome</keyword>
<gene>
    <name evidence="2" type="ORF">BC643_0528</name>
</gene>
<proteinExistence type="predicted"/>
<name>A0A419W412_9BACT</name>
<keyword evidence="1" id="KW-0472">Membrane</keyword>
<evidence type="ECO:0000256" key="1">
    <source>
        <dbReference type="SAM" id="Phobius"/>
    </source>
</evidence>
<dbReference type="AlphaFoldDB" id="A0A419W412"/>
<evidence type="ECO:0000313" key="2">
    <source>
        <dbReference type="EMBL" id="RKD90192.1"/>
    </source>
</evidence>